<dbReference type="InterPro" id="IPR041846">
    <property type="entry name" value="ENL_dom"/>
</dbReference>
<dbReference type="GO" id="GO:0009055">
    <property type="term" value="F:electron transfer activity"/>
    <property type="evidence" value="ECO:0007669"/>
    <property type="project" value="InterPro"/>
</dbReference>
<keyword evidence="10" id="KW-0812">Transmembrane</keyword>
<evidence type="ECO:0000256" key="9">
    <source>
        <dbReference type="ARBA" id="ARBA00035011"/>
    </source>
</evidence>
<dbReference type="GO" id="GO:0098552">
    <property type="term" value="C:side of membrane"/>
    <property type="evidence" value="ECO:0007669"/>
    <property type="project" value="UniProtKB-KW"/>
</dbReference>
<dbReference type="Gene3D" id="2.60.40.420">
    <property type="entry name" value="Cupredoxins - blue copper proteins"/>
    <property type="match status" value="1"/>
</dbReference>
<evidence type="ECO:0000256" key="4">
    <source>
        <dbReference type="ARBA" id="ARBA00022729"/>
    </source>
</evidence>
<organism evidence="12 13">
    <name type="scientific">Dillenia turbinata</name>
    <dbReference type="NCBI Taxonomy" id="194707"/>
    <lineage>
        <taxon>Eukaryota</taxon>
        <taxon>Viridiplantae</taxon>
        <taxon>Streptophyta</taxon>
        <taxon>Embryophyta</taxon>
        <taxon>Tracheophyta</taxon>
        <taxon>Spermatophyta</taxon>
        <taxon>Magnoliopsida</taxon>
        <taxon>eudicotyledons</taxon>
        <taxon>Gunneridae</taxon>
        <taxon>Pentapetalae</taxon>
        <taxon>Dilleniales</taxon>
        <taxon>Dilleniaceae</taxon>
        <taxon>Dillenia</taxon>
    </lineage>
</organism>
<keyword evidence="8" id="KW-0449">Lipoprotein</keyword>
<accession>A0AAN8W6X1</accession>
<evidence type="ECO:0000256" key="5">
    <source>
        <dbReference type="ARBA" id="ARBA00023136"/>
    </source>
</evidence>
<dbReference type="Proteomes" id="UP001370490">
    <property type="component" value="Unassembled WGS sequence"/>
</dbReference>
<evidence type="ECO:0000313" key="12">
    <source>
        <dbReference type="EMBL" id="KAK6947090.1"/>
    </source>
</evidence>
<dbReference type="GO" id="GO:0005886">
    <property type="term" value="C:plasma membrane"/>
    <property type="evidence" value="ECO:0007669"/>
    <property type="project" value="UniProtKB-SubCell"/>
</dbReference>
<evidence type="ECO:0000256" key="10">
    <source>
        <dbReference type="SAM" id="Phobius"/>
    </source>
</evidence>
<evidence type="ECO:0000256" key="6">
    <source>
        <dbReference type="ARBA" id="ARBA00023157"/>
    </source>
</evidence>
<comment type="subcellular location">
    <subcellularLocation>
        <location evidence="1">Cell membrane</location>
        <topology evidence="1">Lipid-anchor</topology>
        <topology evidence="1">GPI-anchor</topology>
    </subcellularLocation>
</comment>
<dbReference type="InterPro" id="IPR008972">
    <property type="entry name" value="Cupredoxin"/>
</dbReference>
<dbReference type="PANTHER" id="PTHR33021:SF14">
    <property type="entry name" value="OS01G0272700 PROTEIN"/>
    <property type="match status" value="1"/>
</dbReference>
<dbReference type="InterPro" id="IPR003245">
    <property type="entry name" value="Phytocyanin_dom"/>
</dbReference>
<sequence>MASLSVIHHCKIALFSSLVLISMVAFSASFYQFQVGDEIGWTKPTDDTHIYNDWAERNRFHVGDSIYFRYQNDSVLVVDANDYHNCITSNPIYKFEEGNTFFRFDRYGFFYFISGVAGHCEAGQKMIIRVMVHPEVEPRSPEASSPQLAAGGPGGWDLGPALMNSTTRLASYFMTALGGVLVILYLFM</sequence>
<comment type="caution">
    <text evidence="12">The sequence shown here is derived from an EMBL/GenBank/DDBJ whole genome shotgun (WGS) entry which is preliminary data.</text>
</comment>
<feature type="transmembrane region" description="Helical" evidence="10">
    <location>
        <begin position="169"/>
        <end position="187"/>
    </location>
</feature>
<dbReference type="PROSITE" id="PS51485">
    <property type="entry name" value="PHYTOCYANIN"/>
    <property type="match status" value="1"/>
</dbReference>
<evidence type="ECO:0000256" key="8">
    <source>
        <dbReference type="ARBA" id="ARBA00023288"/>
    </source>
</evidence>
<proteinExistence type="inferred from homology"/>
<keyword evidence="6" id="KW-1015">Disulfide bond</keyword>
<dbReference type="EMBL" id="JBAMMX010000001">
    <property type="protein sequence ID" value="KAK6947090.1"/>
    <property type="molecule type" value="Genomic_DNA"/>
</dbReference>
<evidence type="ECO:0000256" key="2">
    <source>
        <dbReference type="ARBA" id="ARBA00022475"/>
    </source>
</evidence>
<dbReference type="AlphaFoldDB" id="A0AAN8W6X1"/>
<evidence type="ECO:0000259" key="11">
    <source>
        <dbReference type="PROSITE" id="PS51485"/>
    </source>
</evidence>
<dbReference type="FunFam" id="2.60.40.420:FF:000010">
    <property type="entry name" value="Early nodulin-like protein 1"/>
    <property type="match status" value="1"/>
</dbReference>
<evidence type="ECO:0000256" key="7">
    <source>
        <dbReference type="ARBA" id="ARBA00023180"/>
    </source>
</evidence>
<evidence type="ECO:0000256" key="1">
    <source>
        <dbReference type="ARBA" id="ARBA00004609"/>
    </source>
</evidence>
<dbReference type="InterPro" id="IPR039391">
    <property type="entry name" value="Phytocyanin-like"/>
</dbReference>
<keyword evidence="3" id="KW-0336">GPI-anchor</keyword>
<name>A0AAN8W6X1_9MAGN</name>
<comment type="similarity">
    <text evidence="9">Belongs to the early nodulin-like (ENODL) family.</text>
</comment>
<gene>
    <name evidence="12" type="ORF">RJ641_000563</name>
</gene>
<dbReference type="Pfam" id="PF02298">
    <property type="entry name" value="Cu_bind_like"/>
    <property type="match status" value="1"/>
</dbReference>
<feature type="domain" description="Phytocyanin" evidence="11">
    <location>
        <begin position="31"/>
        <end position="132"/>
    </location>
</feature>
<dbReference type="CDD" id="cd11019">
    <property type="entry name" value="OsENODL1_like"/>
    <property type="match status" value="1"/>
</dbReference>
<keyword evidence="2" id="KW-1003">Cell membrane</keyword>
<evidence type="ECO:0000313" key="13">
    <source>
        <dbReference type="Proteomes" id="UP001370490"/>
    </source>
</evidence>
<keyword evidence="5 10" id="KW-0472">Membrane</keyword>
<protein>
    <submittedName>
        <fullName evidence="12">Phytocyanin domain</fullName>
    </submittedName>
</protein>
<dbReference type="SUPFAM" id="SSF49503">
    <property type="entry name" value="Cupredoxins"/>
    <property type="match status" value="1"/>
</dbReference>
<keyword evidence="7" id="KW-0325">Glycoprotein</keyword>
<feature type="transmembrane region" description="Helical" evidence="10">
    <location>
        <begin position="12"/>
        <end position="33"/>
    </location>
</feature>
<keyword evidence="10" id="KW-1133">Transmembrane helix</keyword>
<reference evidence="12 13" key="1">
    <citation type="submission" date="2023-12" db="EMBL/GenBank/DDBJ databases">
        <title>A high-quality genome assembly for Dillenia turbinata (Dilleniales).</title>
        <authorList>
            <person name="Chanderbali A."/>
        </authorList>
    </citation>
    <scope>NUCLEOTIDE SEQUENCE [LARGE SCALE GENOMIC DNA]</scope>
    <source>
        <strain evidence="12">LSX21</strain>
        <tissue evidence="12">Leaf</tissue>
    </source>
</reference>
<keyword evidence="13" id="KW-1185">Reference proteome</keyword>
<dbReference type="PANTHER" id="PTHR33021">
    <property type="entry name" value="BLUE COPPER PROTEIN"/>
    <property type="match status" value="1"/>
</dbReference>
<keyword evidence="4" id="KW-0732">Signal</keyword>
<evidence type="ECO:0000256" key="3">
    <source>
        <dbReference type="ARBA" id="ARBA00022622"/>
    </source>
</evidence>